<gene>
    <name evidence="4" type="primary">alfa-1</name>
    <name evidence="2 4" type="ORF">CBG13024</name>
    <name evidence="2" type="ORF">CBG_13024</name>
</gene>
<dbReference type="WormBase" id="CBG13024">
    <property type="protein sequence ID" value="CBP03071"/>
    <property type="gene ID" value="WBGene00033862"/>
    <property type="gene designation" value="Cbr-alfa-1"/>
</dbReference>
<dbReference type="Pfam" id="PF15019">
    <property type="entry name" value="C9orf72-like"/>
    <property type="match status" value="1"/>
</dbReference>
<evidence type="ECO:0000313" key="3">
    <source>
        <dbReference type="Proteomes" id="UP000008549"/>
    </source>
</evidence>
<protein>
    <submittedName>
        <fullName evidence="2">Protein CBG13024</fullName>
    </submittedName>
</protein>
<dbReference type="InterPro" id="IPR027819">
    <property type="entry name" value="C9orf72"/>
</dbReference>
<dbReference type="HOGENOM" id="CLU_388461_0_0_1"/>
<dbReference type="STRING" id="6238.A8XGW8"/>
<dbReference type="Proteomes" id="UP000008549">
    <property type="component" value="Unassembled WGS sequence"/>
</dbReference>
<sequence length="746" mass="84139">MEADEYFTTYDALKDQQKKEHAVRRQLPLKTSENCGIMKIVWSQFDFMTGPELKFVWDVTPSTSISPVNLSGEDGSIADAESLMDSSGSNQSVSFEEIDDPLKIELTILEGLGDNLVDSFSTLDMMQAGDYKYKTLKYLDEYMTDSATTSTKTLTMDESRITESPESGGKSLRDEGLDHCCEGKLIDDERFDTSFTLASPSPNDTGHLGKLLASKYPNEEDRELAEYLKDKIASTSIDPQTSDCVAHLTEHYELDRLSPITNDDELRRSCVDSGVGVSTHSDLSALCRSPPAKKFEDAFEIKTSTPNPNVFNFRDEREPTNTPPPRDIFDFFDDQIDFGDSYVTDEAFVAKCVLAELICNAPHSRCPLQHKMIVSPSRHLLVAAFIFSAQTRTGSTVTYAISFLMSHLKQEWYLDRHSWFERMVGDSVPKMKASLFSEDSDDVLVRVTSELSRLLSLLSALERFPLISMERPLMVRFIIEIWKFIINNFQIKNTLFTEKGAALSENRILAKAISGCLQSQGHTVIIGSDHVLVARLLYSLAFFVPEPHQWCCLRPYRHKYNPYLRLQGVRRAELPSVIMSGTSSPWPICIIDLDRSAVCLSAPYQKHRILRARNDSRGVRLILEHAGVMVSKNTKAPQIELSPCRTLECVNSFIKQMDFLPMEESVRAGFCSQLMMYFDNLAAAFIAFVRDASRPGLDEKECGTRSKSFSLTECRKAMDLTNDALFNAVLARAELLQPDISEFIYM</sequence>
<dbReference type="FunCoup" id="A8XGW8">
    <property type="interactions" value="2256"/>
</dbReference>
<dbReference type="OMA" id="QFRLMIE"/>
<reference evidence="2 3" key="1">
    <citation type="journal article" date="2003" name="PLoS Biol.">
        <title>The genome sequence of Caenorhabditis briggsae: a platform for comparative genomics.</title>
        <authorList>
            <person name="Stein L.D."/>
            <person name="Bao Z."/>
            <person name="Blasiar D."/>
            <person name="Blumenthal T."/>
            <person name="Brent M.R."/>
            <person name="Chen N."/>
            <person name="Chinwalla A."/>
            <person name="Clarke L."/>
            <person name="Clee C."/>
            <person name="Coghlan A."/>
            <person name="Coulson A."/>
            <person name="D'Eustachio P."/>
            <person name="Fitch D.H."/>
            <person name="Fulton L.A."/>
            <person name="Fulton R.E."/>
            <person name="Griffiths-Jones S."/>
            <person name="Harris T.W."/>
            <person name="Hillier L.W."/>
            <person name="Kamath R."/>
            <person name="Kuwabara P.E."/>
            <person name="Mardis E.R."/>
            <person name="Marra M.A."/>
            <person name="Miner T.L."/>
            <person name="Minx P."/>
            <person name="Mullikin J.C."/>
            <person name="Plumb R.W."/>
            <person name="Rogers J."/>
            <person name="Schein J.E."/>
            <person name="Sohrmann M."/>
            <person name="Spieth J."/>
            <person name="Stajich J.E."/>
            <person name="Wei C."/>
            <person name="Willey D."/>
            <person name="Wilson R.K."/>
            <person name="Durbin R."/>
            <person name="Waterston R.H."/>
        </authorList>
    </citation>
    <scope>NUCLEOTIDE SEQUENCE [LARGE SCALE GENOMIC DNA]</scope>
    <source>
        <strain evidence="2 3">AF16</strain>
    </source>
</reference>
<keyword evidence="3" id="KW-1185">Reference proteome</keyword>
<dbReference type="EMBL" id="HE600938">
    <property type="protein sequence ID" value="CAP31892.2"/>
    <property type="molecule type" value="Genomic_DNA"/>
</dbReference>
<evidence type="ECO:0000313" key="2">
    <source>
        <dbReference type="EMBL" id="CAP31892.2"/>
    </source>
</evidence>
<dbReference type="GO" id="GO:0006897">
    <property type="term" value="P:endocytosis"/>
    <property type="evidence" value="ECO:0000318"/>
    <property type="project" value="GO_Central"/>
</dbReference>
<feature type="region of interest" description="Disordered" evidence="1">
    <location>
        <begin position="150"/>
        <end position="174"/>
    </location>
</feature>
<dbReference type="GO" id="GO:0005085">
    <property type="term" value="F:guanyl-nucleotide exchange factor activity"/>
    <property type="evidence" value="ECO:0007669"/>
    <property type="project" value="InterPro"/>
</dbReference>
<dbReference type="InParanoid" id="A8XGW8"/>
<evidence type="ECO:0000256" key="1">
    <source>
        <dbReference type="SAM" id="MobiDB-lite"/>
    </source>
</evidence>
<dbReference type="GO" id="GO:0005768">
    <property type="term" value="C:endosome"/>
    <property type="evidence" value="ECO:0000318"/>
    <property type="project" value="GO_Central"/>
</dbReference>
<dbReference type="PANTHER" id="PTHR31855">
    <property type="entry name" value="GUANINE NUCLEOTIDE EXCHANGE C9ORF72"/>
    <property type="match status" value="1"/>
</dbReference>
<dbReference type="GO" id="GO:0005776">
    <property type="term" value="C:autophagosome"/>
    <property type="evidence" value="ECO:0000318"/>
    <property type="project" value="GO_Central"/>
</dbReference>
<reference evidence="2 3" key="2">
    <citation type="journal article" date="2011" name="PLoS Genet.">
        <title>Caenorhabditis briggsae recombinant inbred line genotypes reveal inter-strain incompatibility and the evolution of recombination.</title>
        <authorList>
            <person name="Ross J.A."/>
            <person name="Koboldt D.C."/>
            <person name="Staisch J.E."/>
            <person name="Chamberlin H.M."/>
            <person name="Gupta B.P."/>
            <person name="Miller R.D."/>
            <person name="Baird S.E."/>
            <person name="Haag E.S."/>
        </authorList>
    </citation>
    <scope>NUCLEOTIDE SEQUENCE [LARGE SCALE GENOMIC DNA]</scope>
    <source>
        <strain evidence="2 3">AF16</strain>
    </source>
</reference>
<dbReference type="PROSITE" id="PS51835">
    <property type="entry name" value="DENN_C9ORF72"/>
    <property type="match status" value="1"/>
</dbReference>
<organism evidence="2 3">
    <name type="scientific">Caenorhabditis briggsae</name>
    <dbReference type="NCBI Taxonomy" id="6238"/>
    <lineage>
        <taxon>Eukaryota</taxon>
        <taxon>Metazoa</taxon>
        <taxon>Ecdysozoa</taxon>
        <taxon>Nematoda</taxon>
        <taxon>Chromadorea</taxon>
        <taxon>Rhabditida</taxon>
        <taxon>Rhabditina</taxon>
        <taxon>Rhabditomorpha</taxon>
        <taxon>Rhabditoidea</taxon>
        <taxon>Rhabditidae</taxon>
        <taxon>Peloderinae</taxon>
        <taxon>Caenorhabditis</taxon>
    </lineage>
</organism>
<accession>A8XGW8</accession>
<proteinExistence type="predicted"/>
<evidence type="ECO:0000313" key="4">
    <source>
        <dbReference type="WormBase" id="CBG13024"/>
    </source>
</evidence>
<name>A8XGW8_CAEBR</name>
<dbReference type="GO" id="GO:0006914">
    <property type="term" value="P:autophagy"/>
    <property type="evidence" value="ECO:0000318"/>
    <property type="project" value="GO_Central"/>
</dbReference>
<dbReference type="AlphaFoldDB" id="A8XGW8"/>
<dbReference type="eggNOG" id="ENOG502QSST">
    <property type="taxonomic scope" value="Eukaryota"/>
</dbReference>
<dbReference type="PANTHER" id="PTHR31855:SF2">
    <property type="entry name" value="GUANINE NUCLEOTIDE EXCHANGE FACTOR C9ORF72"/>
    <property type="match status" value="1"/>
</dbReference>